<sequence length="1044" mass="117577">MTNSESEKLAAAAAPATPEVAETNQQAVSAQSDSSAASKAKNNAKDNAKRKAKDEKFKAKQAALAAKAAAGNDKLQSDRKKGADKPAKKVAEKPAFVNTTPKGEKKDLSEEMADSYDPSAVEAAWYNWWVKEGFFAPKDPPANGEKDDRTFVIPAPPPNVTGKLHIGHALTTAIQDTLIRWNRMRGVTTLFSPGMDHAGISTQVVVENRLWKEKGLTRHDLGREKFVEEVWKWKNVYAENIKHQLQRLGGSYDWTRERFTLDETLSKAVREAFVTLHEQGIIYRSSKLVNWCVHLNTALSNLEVGDKEIAGRTLLSVPGYDPKEKFEFGVLVLFNYVVEDSDERLTVATTRIETMLGDVAIAVHSSDSLYKHLHGKYAVHPFCDRRIPIIVDDIIVDPEFGTGAVKITPAHDFNDYEVGKRHNLPCINILNEDGTFNENAGPYAGQKRFHVRKAIIEDLKAKGLYVDCRDNSMTIPVCIKSGDIIEPLTKPQWWVKCDVLAKPALEAVRNGDMVILPKTSEKEWFHWLENIQDWCISRQLWWGHRAPAYLVKLEGREIDPSDGEYWVTGRTEEEAYEKAKAKFPGARFTLEQDPDVLDTWFSSGTWPFSIMGWPDKTPDYERFYPATLLETGWDIIFFWVARMVMLGIHLTGKVPFKTVFCHAMIRDAQGRKMSKSLGNVIDPIHVIEGITLEELHAQLEQGNLDPREVKRAREGQKKGFPKGIPECGTDALRFALCAYTSSGRDLNLNVLRVEGYRKFCNKLWNATRFALMKLGKDFKPATTADLTGEESLAERWILHKLNRAVAELNLRLKEMNFMAATTAVYSFWLYELCDVFIEYIKPITQDDSDPKARRSAQNTLYTCLDVGLRMLHPFMPFVTEELWQRLPRRPGDTTSSISVARFPEELPEREDVEAEKGFDLVMSVVRAARSLIADYGVTAKSSIYVASSMERHHWLMAAETDGIRTLIKGCQLVTALGVGETPPPGCAVSIVTDEISVLLLVRGKVDIDKEVDKLEKRRDKAEKALAALLAKTRAEGYEQRVPES</sequence>
<name>A0ACC1HV92_9FUNG</name>
<dbReference type="Proteomes" id="UP001145114">
    <property type="component" value="Unassembled WGS sequence"/>
</dbReference>
<protein>
    <submittedName>
        <fullName evidence="1">Valine--tRNA ligase</fullName>
        <ecNumber evidence="1">6.1.1.9</ecNumber>
    </submittedName>
</protein>
<reference evidence="1" key="1">
    <citation type="submission" date="2022-06" db="EMBL/GenBank/DDBJ databases">
        <title>Phylogenomic reconstructions and comparative analyses of Kickxellomycotina fungi.</title>
        <authorList>
            <person name="Reynolds N.K."/>
            <person name="Stajich J.E."/>
            <person name="Barry K."/>
            <person name="Grigoriev I.V."/>
            <person name="Crous P."/>
            <person name="Smith M.E."/>
        </authorList>
    </citation>
    <scope>NUCLEOTIDE SEQUENCE</scope>
    <source>
        <strain evidence="1">RSA 2271</strain>
    </source>
</reference>
<gene>
    <name evidence="1" type="primary">VAS1</name>
    <name evidence="1" type="ORF">EV182_000987</name>
</gene>
<dbReference type="EC" id="6.1.1.9" evidence="1"/>
<keyword evidence="1" id="KW-0436">Ligase</keyword>
<dbReference type="EMBL" id="JAMZIH010000101">
    <property type="protein sequence ID" value="KAJ1679950.1"/>
    <property type="molecule type" value="Genomic_DNA"/>
</dbReference>
<comment type="caution">
    <text evidence="1">The sequence shown here is derived from an EMBL/GenBank/DDBJ whole genome shotgun (WGS) entry which is preliminary data.</text>
</comment>
<evidence type="ECO:0000313" key="1">
    <source>
        <dbReference type="EMBL" id="KAJ1679950.1"/>
    </source>
</evidence>
<feature type="non-terminal residue" evidence="1">
    <location>
        <position position="1044"/>
    </location>
</feature>
<organism evidence="1 2">
    <name type="scientific">Spiromyces aspiralis</name>
    <dbReference type="NCBI Taxonomy" id="68401"/>
    <lineage>
        <taxon>Eukaryota</taxon>
        <taxon>Fungi</taxon>
        <taxon>Fungi incertae sedis</taxon>
        <taxon>Zoopagomycota</taxon>
        <taxon>Kickxellomycotina</taxon>
        <taxon>Kickxellomycetes</taxon>
        <taxon>Kickxellales</taxon>
        <taxon>Kickxellaceae</taxon>
        <taxon>Spiromyces</taxon>
    </lineage>
</organism>
<keyword evidence="2" id="KW-1185">Reference proteome</keyword>
<proteinExistence type="predicted"/>
<accession>A0ACC1HV92</accession>
<evidence type="ECO:0000313" key="2">
    <source>
        <dbReference type="Proteomes" id="UP001145114"/>
    </source>
</evidence>